<feature type="non-terminal residue" evidence="1">
    <location>
        <position position="1"/>
    </location>
</feature>
<dbReference type="AlphaFoldDB" id="X0XGH1"/>
<name>X0XGH1_9ZZZZ</name>
<dbReference type="EMBL" id="BARS01056276">
    <property type="protein sequence ID" value="GAG42230.1"/>
    <property type="molecule type" value="Genomic_DNA"/>
</dbReference>
<sequence>DWPSGRTKPPCAKHSLDDVTKLVRKYPQVEFFAVSNVDAPMDLHEFVQRFGSQPVVVPKIESVAGFCRCREIIAALPEEHRTVMLDHDDLYRDMVERGVPGETLWTLFVQVLRSACKDLNARLLMTAGVVFSD</sequence>
<gene>
    <name evidence="1" type="ORF">S01H1_82922</name>
</gene>
<comment type="caution">
    <text evidence="1">The sequence shown here is derived from an EMBL/GenBank/DDBJ whole genome shotgun (WGS) entry which is preliminary data.</text>
</comment>
<evidence type="ECO:0000313" key="1">
    <source>
        <dbReference type="EMBL" id="GAG42230.1"/>
    </source>
</evidence>
<dbReference type="InterPro" id="IPR015813">
    <property type="entry name" value="Pyrv/PenolPyrv_kinase-like_dom"/>
</dbReference>
<reference evidence="1" key="1">
    <citation type="journal article" date="2014" name="Front. Microbiol.">
        <title>High frequency of phylogenetically diverse reductive dehalogenase-homologous genes in deep subseafloor sedimentary metagenomes.</title>
        <authorList>
            <person name="Kawai M."/>
            <person name="Futagami T."/>
            <person name="Toyoda A."/>
            <person name="Takaki Y."/>
            <person name="Nishi S."/>
            <person name="Hori S."/>
            <person name="Arai W."/>
            <person name="Tsubouchi T."/>
            <person name="Morono Y."/>
            <person name="Uchiyama I."/>
            <person name="Ito T."/>
            <person name="Fujiyama A."/>
            <person name="Inagaki F."/>
            <person name="Takami H."/>
        </authorList>
    </citation>
    <scope>NUCLEOTIDE SEQUENCE</scope>
    <source>
        <strain evidence="1">Expedition CK06-06</strain>
    </source>
</reference>
<accession>X0XGH1</accession>
<protein>
    <submittedName>
        <fullName evidence="1">Uncharacterized protein</fullName>
    </submittedName>
</protein>
<dbReference type="SUPFAM" id="SSF51621">
    <property type="entry name" value="Phosphoenolpyruvate/pyruvate domain"/>
    <property type="match status" value="1"/>
</dbReference>
<organism evidence="1">
    <name type="scientific">marine sediment metagenome</name>
    <dbReference type="NCBI Taxonomy" id="412755"/>
    <lineage>
        <taxon>unclassified sequences</taxon>
        <taxon>metagenomes</taxon>
        <taxon>ecological metagenomes</taxon>
    </lineage>
</organism>
<dbReference type="GO" id="GO:0003824">
    <property type="term" value="F:catalytic activity"/>
    <property type="evidence" value="ECO:0007669"/>
    <property type="project" value="InterPro"/>
</dbReference>
<proteinExistence type="predicted"/>